<comment type="cofactor">
    <cofactor evidence="1">
        <name>Mg(2+)</name>
        <dbReference type="ChEBI" id="CHEBI:18420"/>
    </cofactor>
</comment>
<dbReference type="RefSeq" id="WP_212519299.1">
    <property type="nucleotide sequence ID" value="NZ_JAGSOH010000050.1"/>
</dbReference>
<proteinExistence type="predicted"/>
<dbReference type="PROSITE" id="PS51462">
    <property type="entry name" value="NUDIX"/>
    <property type="match status" value="1"/>
</dbReference>
<evidence type="ECO:0000259" key="3">
    <source>
        <dbReference type="PROSITE" id="PS51462"/>
    </source>
</evidence>
<dbReference type="GO" id="GO:0016787">
    <property type="term" value="F:hydrolase activity"/>
    <property type="evidence" value="ECO:0007669"/>
    <property type="project" value="UniProtKB-KW"/>
</dbReference>
<dbReference type="PANTHER" id="PTHR11839">
    <property type="entry name" value="UDP/ADP-SUGAR PYROPHOSPHATASE"/>
    <property type="match status" value="1"/>
</dbReference>
<protein>
    <submittedName>
        <fullName evidence="4">NUDIX hydrolase</fullName>
    </submittedName>
</protein>
<evidence type="ECO:0000313" key="4">
    <source>
        <dbReference type="EMBL" id="MBR7828159.1"/>
    </source>
</evidence>
<name>A0A941EFK0_9ACTN</name>
<keyword evidence="5" id="KW-1185">Reference proteome</keyword>
<dbReference type="PANTHER" id="PTHR11839:SF18">
    <property type="entry name" value="NUDIX HYDROLASE DOMAIN-CONTAINING PROTEIN"/>
    <property type="match status" value="1"/>
</dbReference>
<dbReference type="GO" id="GO:0005829">
    <property type="term" value="C:cytosol"/>
    <property type="evidence" value="ECO:0007669"/>
    <property type="project" value="TreeGrafter"/>
</dbReference>
<dbReference type="Proteomes" id="UP000676325">
    <property type="component" value="Unassembled WGS sequence"/>
</dbReference>
<evidence type="ECO:0000256" key="2">
    <source>
        <dbReference type="ARBA" id="ARBA00022801"/>
    </source>
</evidence>
<accession>A0A941EFK0</accession>
<dbReference type="AlphaFoldDB" id="A0A941EFK0"/>
<dbReference type="GO" id="GO:0006753">
    <property type="term" value="P:nucleoside phosphate metabolic process"/>
    <property type="evidence" value="ECO:0007669"/>
    <property type="project" value="TreeGrafter"/>
</dbReference>
<dbReference type="Pfam" id="PF00293">
    <property type="entry name" value="NUDIX"/>
    <property type="match status" value="1"/>
</dbReference>
<dbReference type="EMBL" id="JAGSOH010000050">
    <property type="protein sequence ID" value="MBR7828159.1"/>
    <property type="molecule type" value="Genomic_DNA"/>
</dbReference>
<reference evidence="4" key="1">
    <citation type="submission" date="2021-04" db="EMBL/GenBank/DDBJ databases">
        <title>Genome based classification of Actinospica acidithermotolerans sp. nov., an actinobacterium isolated from an Indonesian hot spring.</title>
        <authorList>
            <person name="Kusuma A.B."/>
            <person name="Putra K.E."/>
            <person name="Nafisah S."/>
            <person name="Loh J."/>
            <person name="Nouioui I."/>
            <person name="Goodfellow M."/>
        </authorList>
    </citation>
    <scope>NUCLEOTIDE SEQUENCE</scope>
    <source>
        <strain evidence="4">MGRD01-02</strain>
    </source>
</reference>
<evidence type="ECO:0000313" key="5">
    <source>
        <dbReference type="Proteomes" id="UP000676325"/>
    </source>
</evidence>
<sequence length="185" mass="21333">MGGDGEKRFAWRIHGTRAIYDNPWIKLDLVDVEQPDGHRFEHHVVRLRAAAIAAMIDDQDRVLMLWRHRFVADRWGYELPGGLVDDGDEPIETIAREMREETGFRAARIEHLLSFEPMVGMVDSPHHLFIARGLERFGEPTEVNESARQQWLPLASIPDLIARGEIWNSGTLITLMHVLLSRPRR</sequence>
<evidence type="ECO:0000256" key="1">
    <source>
        <dbReference type="ARBA" id="ARBA00001946"/>
    </source>
</evidence>
<keyword evidence="2 4" id="KW-0378">Hydrolase</keyword>
<organism evidence="4 5">
    <name type="scientific">Actinospica acidithermotolerans</name>
    <dbReference type="NCBI Taxonomy" id="2828514"/>
    <lineage>
        <taxon>Bacteria</taxon>
        <taxon>Bacillati</taxon>
        <taxon>Actinomycetota</taxon>
        <taxon>Actinomycetes</taxon>
        <taxon>Catenulisporales</taxon>
        <taxon>Actinospicaceae</taxon>
        <taxon>Actinospica</taxon>
    </lineage>
</organism>
<dbReference type="InterPro" id="IPR015797">
    <property type="entry name" value="NUDIX_hydrolase-like_dom_sf"/>
</dbReference>
<gene>
    <name evidence="4" type="ORF">KDK95_17715</name>
</gene>
<dbReference type="GO" id="GO:0019693">
    <property type="term" value="P:ribose phosphate metabolic process"/>
    <property type="evidence" value="ECO:0007669"/>
    <property type="project" value="TreeGrafter"/>
</dbReference>
<dbReference type="SUPFAM" id="SSF55811">
    <property type="entry name" value="Nudix"/>
    <property type="match status" value="1"/>
</dbReference>
<comment type="caution">
    <text evidence="4">The sequence shown here is derived from an EMBL/GenBank/DDBJ whole genome shotgun (WGS) entry which is preliminary data.</text>
</comment>
<feature type="domain" description="Nudix hydrolase" evidence="3">
    <location>
        <begin position="45"/>
        <end position="174"/>
    </location>
</feature>
<dbReference type="InterPro" id="IPR000086">
    <property type="entry name" value="NUDIX_hydrolase_dom"/>
</dbReference>
<dbReference type="Gene3D" id="3.90.79.10">
    <property type="entry name" value="Nucleoside Triphosphate Pyrophosphohydrolase"/>
    <property type="match status" value="1"/>
</dbReference>